<proteinExistence type="predicted"/>
<dbReference type="AlphaFoldDB" id="A0A913ZYF6"/>
<dbReference type="GO" id="GO:0005911">
    <property type="term" value="C:cell-cell junction"/>
    <property type="evidence" value="ECO:0007669"/>
    <property type="project" value="TreeGrafter"/>
</dbReference>
<dbReference type="InterPro" id="IPR013783">
    <property type="entry name" value="Ig-like_fold"/>
</dbReference>
<dbReference type="Gene3D" id="2.60.40.10">
    <property type="entry name" value="Immunoglobulins"/>
    <property type="match status" value="3"/>
</dbReference>
<dbReference type="GO" id="GO:0050839">
    <property type="term" value="F:cell adhesion molecule binding"/>
    <property type="evidence" value="ECO:0007669"/>
    <property type="project" value="TreeGrafter"/>
</dbReference>
<feature type="chain" id="PRO_5037931875" description="Ig-like domain-containing protein" evidence="7">
    <location>
        <begin position="26"/>
        <end position="436"/>
    </location>
</feature>
<keyword evidence="4" id="KW-0325">Glycoprotein</keyword>
<dbReference type="Pfam" id="PF07686">
    <property type="entry name" value="V-set"/>
    <property type="match status" value="1"/>
</dbReference>
<dbReference type="Proteomes" id="UP000887568">
    <property type="component" value="Unplaced"/>
</dbReference>
<name>A0A913ZYF6_PATMI</name>
<dbReference type="GO" id="GO:0005886">
    <property type="term" value="C:plasma membrane"/>
    <property type="evidence" value="ECO:0007669"/>
    <property type="project" value="TreeGrafter"/>
</dbReference>
<dbReference type="PANTHER" id="PTHR11640">
    <property type="entry name" value="NEPHRIN"/>
    <property type="match status" value="1"/>
</dbReference>
<dbReference type="SUPFAM" id="SSF48726">
    <property type="entry name" value="Immunoglobulin"/>
    <property type="match status" value="3"/>
</dbReference>
<dbReference type="InterPro" id="IPR003599">
    <property type="entry name" value="Ig_sub"/>
</dbReference>
<feature type="domain" description="Ig-like" evidence="8">
    <location>
        <begin position="170"/>
        <end position="243"/>
    </location>
</feature>
<dbReference type="PANTHER" id="PTHR11640:SF31">
    <property type="entry name" value="IRREGULAR CHIASM C-ROUGHEST PROTEIN-RELATED"/>
    <property type="match status" value="1"/>
</dbReference>
<evidence type="ECO:0000313" key="10">
    <source>
        <dbReference type="Proteomes" id="UP000887568"/>
    </source>
</evidence>
<dbReference type="OMA" id="KHATYTT"/>
<reference evidence="9" key="1">
    <citation type="submission" date="2022-11" db="UniProtKB">
        <authorList>
            <consortium name="EnsemblMetazoa"/>
        </authorList>
    </citation>
    <scope>IDENTIFICATION</scope>
</reference>
<keyword evidence="6" id="KW-0812">Transmembrane</keyword>
<feature type="domain" description="Ig-like" evidence="8">
    <location>
        <begin position="253"/>
        <end position="333"/>
    </location>
</feature>
<keyword evidence="2 6" id="KW-0472">Membrane</keyword>
<dbReference type="RefSeq" id="XP_038056673.1">
    <property type="nucleotide sequence ID" value="XM_038200745.1"/>
</dbReference>
<dbReference type="PROSITE" id="PS50835">
    <property type="entry name" value="IG_LIKE"/>
    <property type="match status" value="3"/>
</dbReference>
<sequence>MALSTRTVSCLQLLLLLPVITWMQSHGVGAIRAVTRPINTTGVVGQDAEFSCSVADKSANEVLTWRLQWDDTASPQSVHLSAEHNATMLEFDESAKHATYTTRYSVNGPIHTTVLHIANIQPSDAGSVACMYQITVSGSVIYYTIPEYTPVRLTVWIPPTPTCSFTNLDPNATAYGSPTIGATVELTCADTVGVPTPELTWRADERNPNTVNRSVYYHELQAEDNGRWFECQAISPASQTPVICSVRPMAVPPTAKVTPDVLNIIEGGNIEFTCTGSGLPEISSYQWFLDGSPTHAVNSQIYPSIKVTNTATGSVLTLEKISKLGQTVVSCEVMLSAGLTGRASGLVVISKQQVTVTPAARQQAHSEQQLGTAPSVFAIPLAFLFLLLILMVALLVWHRQLRHDSDTQKLSSDTTVNGVAPKQAKRSWKVYRVTTV</sequence>
<feature type="domain" description="Ig-like" evidence="8">
    <location>
        <begin position="18"/>
        <end position="141"/>
    </location>
</feature>
<comment type="subcellular location">
    <subcellularLocation>
        <location evidence="1">Membrane</location>
        <topology evidence="1">Single-pass type I membrane protein</topology>
    </subcellularLocation>
</comment>
<evidence type="ECO:0000256" key="2">
    <source>
        <dbReference type="ARBA" id="ARBA00023136"/>
    </source>
</evidence>
<keyword evidence="10" id="KW-1185">Reference proteome</keyword>
<feature type="signal peptide" evidence="7">
    <location>
        <begin position="1"/>
        <end position="25"/>
    </location>
</feature>
<accession>A0A913ZYF6</accession>
<dbReference type="InterPro" id="IPR051275">
    <property type="entry name" value="Cell_adhesion_signaling"/>
</dbReference>
<evidence type="ECO:0000259" key="8">
    <source>
        <dbReference type="PROSITE" id="PS50835"/>
    </source>
</evidence>
<keyword evidence="3" id="KW-1015">Disulfide bond</keyword>
<dbReference type="GO" id="GO:0098609">
    <property type="term" value="P:cell-cell adhesion"/>
    <property type="evidence" value="ECO:0007669"/>
    <property type="project" value="TreeGrafter"/>
</dbReference>
<dbReference type="GeneID" id="119728487"/>
<dbReference type="InterPro" id="IPR036179">
    <property type="entry name" value="Ig-like_dom_sf"/>
</dbReference>
<dbReference type="EnsemblMetazoa" id="XM_038200745.1">
    <property type="protein sequence ID" value="XP_038056673.1"/>
    <property type="gene ID" value="LOC119728487"/>
</dbReference>
<evidence type="ECO:0000313" key="9">
    <source>
        <dbReference type="EnsemblMetazoa" id="XP_038056673.1"/>
    </source>
</evidence>
<evidence type="ECO:0000256" key="7">
    <source>
        <dbReference type="SAM" id="SignalP"/>
    </source>
</evidence>
<dbReference type="SMART" id="SM00409">
    <property type="entry name" value="IG"/>
    <property type="match status" value="3"/>
</dbReference>
<keyword evidence="6" id="KW-1133">Transmembrane helix</keyword>
<organism evidence="9 10">
    <name type="scientific">Patiria miniata</name>
    <name type="common">Bat star</name>
    <name type="synonym">Asterina miniata</name>
    <dbReference type="NCBI Taxonomy" id="46514"/>
    <lineage>
        <taxon>Eukaryota</taxon>
        <taxon>Metazoa</taxon>
        <taxon>Echinodermata</taxon>
        <taxon>Eleutherozoa</taxon>
        <taxon>Asterozoa</taxon>
        <taxon>Asteroidea</taxon>
        <taxon>Valvatacea</taxon>
        <taxon>Valvatida</taxon>
        <taxon>Asterinidae</taxon>
        <taxon>Patiria</taxon>
    </lineage>
</organism>
<dbReference type="OrthoDB" id="10012075at2759"/>
<keyword evidence="5" id="KW-0393">Immunoglobulin domain</keyword>
<protein>
    <recommendedName>
        <fullName evidence="8">Ig-like domain-containing protein</fullName>
    </recommendedName>
</protein>
<dbReference type="InterPro" id="IPR013106">
    <property type="entry name" value="Ig_V-set"/>
</dbReference>
<evidence type="ECO:0000256" key="1">
    <source>
        <dbReference type="ARBA" id="ARBA00004479"/>
    </source>
</evidence>
<keyword evidence="7" id="KW-0732">Signal</keyword>
<dbReference type="InterPro" id="IPR007110">
    <property type="entry name" value="Ig-like_dom"/>
</dbReference>
<evidence type="ECO:0000256" key="6">
    <source>
        <dbReference type="SAM" id="Phobius"/>
    </source>
</evidence>
<evidence type="ECO:0000256" key="5">
    <source>
        <dbReference type="ARBA" id="ARBA00023319"/>
    </source>
</evidence>
<evidence type="ECO:0000256" key="4">
    <source>
        <dbReference type="ARBA" id="ARBA00023180"/>
    </source>
</evidence>
<dbReference type="Pfam" id="PF13927">
    <property type="entry name" value="Ig_3"/>
    <property type="match status" value="1"/>
</dbReference>
<feature type="transmembrane region" description="Helical" evidence="6">
    <location>
        <begin position="376"/>
        <end position="397"/>
    </location>
</feature>
<evidence type="ECO:0000256" key="3">
    <source>
        <dbReference type="ARBA" id="ARBA00023157"/>
    </source>
</evidence>